<reference evidence="2 3" key="1">
    <citation type="submission" date="2024-10" db="EMBL/GenBank/DDBJ databases">
        <title>The Natural Products Discovery Center: Release of the First 8490 Sequenced Strains for Exploring Actinobacteria Biosynthetic Diversity.</title>
        <authorList>
            <person name="Kalkreuter E."/>
            <person name="Kautsar S.A."/>
            <person name="Yang D."/>
            <person name="Bader C.D."/>
            <person name="Teijaro C.N."/>
            <person name="Fluegel L."/>
            <person name="Davis C.M."/>
            <person name="Simpson J.R."/>
            <person name="Lauterbach L."/>
            <person name="Steele A.D."/>
            <person name="Gui C."/>
            <person name="Meng S."/>
            <person name="Li G."/>
            <person name="Viehrig K."/>
            <person name="Ye F."/>
            <person name="Su P."/>
            <person name="Kiefer A.F."/>
            <person name="Nichols A."/>
            <person name="Cepeda A.J."/>
            <person name="Yan W."/>
            <person name="Fan B."/>
            <person name="Jiang Y."/>
            <person name="Adhikari A."/>
            <person name="Zheng C.-J."/>
            <person name="Schuster L."/>
            <person name="Cowan T.M."/>
            <person name="Smanski M.J."/>
            <person name="Chevrette M.G."/>
            <person name="De Carvalho L.P.S."/>
            <person name="Shen B."/>
        </authorList>
    </citation>
    <scope>NUCLEOTIDE SEQUENCE [LARGE SCALE GENOMIC DNA]</scope>
    <source>
        <strain evidence="2 3">NPDC003040</strain>
    </source>
</reference>
<evidence type="ECO:0008006" key="4">
    <source>
        <dbReference type="Google" id="ProtNLM"/>
    </source>
</evidence>
<proteinExistence type="predicted"/>
<dbReference type="Proteomes" id="UP001601948">
    <property type="component" value="Unassembled WGS sequence"/>
</dbReference>
<dbReference type="RefSeq" id="WP_387721612.1">
    <property type="nucleotide sequence ID" value="NZ_JBIAPI010000007.1"/>
</dbReference>
<dbReference type="EMBL" id="JBIAPI010000007">
    <property type="protein sequence ID" value="MFF3226422.1"/>
    <property type="molecule type" value="Genomic_DNA"/>
</dbReference>
<evidence type="ECO:0000313" key="3">
    <source>
        <dbReference type="Proteomes" id="UP001601948"/>
    </source>
</evidence>
<name>A0ABW6QYT0_9NOCA</name>
<accession>A0ABW6QYT0</accession>
<dbReference type="Gene3D" id="1.10.530.10">
    <property type="match status" value="1"/>
</dbReference>
<organism evidence="2 3">
    <name type="scientific">Nocardia suismassiliense</name>
    <dbReference type="NCBI Taxonomy" id="2077092"/>
    <lineage>
        <taxon>Bacteria</taxon>
        <taxon>Bacillati</taxon>
        <taxon>Actinomycetota</taxon>
        <taxon>Actinomycetes</taxon>
        <taxon>Mycobacteriales</taxon>
        <taxon>Nocardiaceae</taxon>
        <taxon>Nocardia</taxon>
    </lineage>
</organism>
<gene>
    <name evidence="2" type="ORF">ACFYV7_26740</name>
</gene>
<evidence type="ECO:0000313" key="2">
    <source>
        <dbReference type="EMBL" id="MFF3226422.1"/>
    </source>
</evidence>
<keyword evidence="3" id="KW-1185">Reference proteome</keyword>
<sequence>MAPITIDPNAYYSAAKGLFELTTDLVSAVTETMTPALKDTFGMGGHYPAVVNWNTAYKQHTADLLATITAYAGATQQLGDVLNLAGHNWQTANYNANRDPNKGAAPVKPAVTAAPSFGTKGIPPIPDPGTSSPSEARLTFWPDSAELLLLSTLTTMAVEIPDGNTETLNRAGSGWRAFAQHPAVAEANTRLNTIAALFDSLQAPDVPEIRDLIGALKTGASAIAAATAGLASATTSHHDTLADLRTQIISATSRAFPDLGAKATVRSTGVAVMRQSEASDSEVVAAAAVYRDTINTHPLFTLLRRATFEGMDGLGIKTRLIEIAGLRDDAIVRLDSYSAEPVKCSLNPNWESELQKIDPDVRPWVGSAVKYGNTAGIDPRLVLAIVYNEGGYRSDSFIEREMSYAYDVFIREGGNLIRPNSLGLTNMKEDTFNELKSKFPAEFSGKNWPDLKEDPDLAIMAATYNLKRIQDQYAGEVPDELKEKYTLDQFLAAGYNAERNIPDYFEAGDLGPVVQGYVRMTNTALDKAQQLLSGMYTCK</sequence>
<protein>
    <recommendedName>
        <fullName evidence="4">Transglycosylase SLT domain-containing protein</fullName>
    </recommendedName>
</protein>
<feature type="region of interest" description="Disordered" evidence="1">
    <location>
        <begin position="115"/>
        <end position="134"/>
    </location>
</feature>
<evidence type="ECO:0000256" key="1">
    <source>
        <dbReference type="SAM" id="MobiDB-lite"/>
    </source>
</evidence>
<comment type="caution">
    <text evidence="2">The sequence shown here is derived from an EMBL/GenBank/DDBJ whole genome shotgun (WGS) entry which is preliminary data.</text>
</comment>